<protein>
    <recommendedName>
        <fullName evidence="3">B box-type domain-containing protein</fullName>
    </recommendedName>
</protein>
<dbReference type="AlphaFoldDB" id="A0A9D4KMV4"/>
<feature type="domain" description="B box-type" evidence="3">
    <location>
        <begin position="21"/>
        <end position="56"/>
    </location>
</feature>
<keyword evidence="2" id="KW-0175">Coiled coil</keyword>
<reference evidence="4" key="2">
    <citation type="submission" date="2020-11" db="EMBL/GenBank/DDBJ databases">
        <authorList>
            <person name="McCartney M.A."/>
            <person name="Auch B."/>
            <person name="Kono T."/>
            <person name="Mallez S."/>
            <person name="Becker A."/>
            <person name="Gohl D.M."/>
            <person name="Silverstein K.A.T."/>
            <person name="Koren S."/>
            <person name="Bechman K.B."/>
            <person name="Herman A."/>
            <person name="Abrahante J.E."/>
            <person name="Garbe J."/>
        </authorList>
    </citation>
    <scope>NUCLEOTIDE SEQUENCE</scope>
    <source>
        <strain evidence="4">Duluth1</strain>
        <tissue evidence="4">Whole animal</tissue>
    </source>
</reference>
<dbReference type="PANTHER" id="PTHR25462:SF296">
    <property type="entry name" value="MEIOTIC P26, ISOFORM F"/>
    <property type="match status" value="1"/>
</dbReference>
<dbReference type="PROSITE" id="PS00028">
    <property type="entry name" value="ZINC_FINGER_C2H2_1"/>
    <property type="match status" value="1"/>
</dbReference>
<dbReference type="InterPro" id="IPR013087">
    <property type="entry name" value="Znf_C2H2_type"/>
</dbReference>
<comment type="caution">
    <text evidence="4">The sequence shown here is derived from an EMBL/GenBank/DDBJ whole genome shotgun (WGS) entry which is preliminary data.</text>
</comment>
<evidence type="ECO:0000256" key="2">
    <source>
        <dbReference type="SAM" id="Coils"/>
    </source>
</evidence>
<dbReference type="SUPFAM" id="SSF57845">
    <property type="entry name" value="B-box zinc-binding domain"/>
    <property type="match status" value="1"/>
</dbReference>
<sequence>MATGSVYTSSDLMMDYSCDACKEKHIDESAVSFCKTCTKLFCGKCINLHSQLYEKHVSFGRGDMNQWPLSKTTEEFLQICEIHKDETLKMFCQDHSQLCCTNCVLLSHRQCNGVTLLSKTVKSHSADLQQLAVKIGTILEELKQLRSSREDSIKSVEDSFREQLQEVRDVRQKLNAALDELENVTMKELEDMRTALQAALKIDVDNCNRLKDELKQLSEAVHGLADKSMEELSFIAAMKCLAKIQETETYLKDNCVNMECSIIFKSNNDIEKHLLKHLGLGRVVEGSQSLALKLNQDKVITWKGKSKHVVLILTDSSQTCKITGICSLPSGQIVIADQENKRVKLLDQQYNVVSHCNLSGFLRDICHITCNDMAVTAEEGQTSSVQFISVCKGQLVNNRKFQLQHDIAGIVHHQGALYITSRTALYHYTLTGRLVKKIYEDLSGGDTVWKCAMSPMGDRIYVINSDHHKLLTLSPDGTLISTFTDPELVHPWGVHVTPVGQVVVCGFTSYSLIQMDREGRRKIATVATKKDVMDFPMSVCYNINRNTIIVGMLKNTKILVLNCIS</sequence>
<evidence type="ECO:0000313" key="4">
    <source>
        <dbReference type="EMBL" id="KAH3842485.1"/>
    </source>
</evidence>
<dbReference type="SUPFAM" id="SSF101898">
    <property type="entry name" value="NHL repeat"/>
    <property type="match status" value="1"/>
</dbReference>
<proteinExistence type="predicted"/>
<dbReference type="InterPro" id="IPR047153">
    <property type="entry name" value="TRIM45/56/19-like"/>
</dbReference>
<evidence type="ECO:0000313" key="5">
    <source>
        <dbReference type="Proteomes" id="UP000828390"/>
    </source>
</evidence>
<evidence type="ECO:0000256" key="1">
    <source>
        <dbReference type="PROSITE-ProRule" id="PRU00024"/>
    </source>
</evidence>
<dbReference type="InterPro" id="IPR000315">
    <property type="entry name" value="Znf_B-box"/>
</dbReference>
<dbReference type="Proteomes" id="UP000828390">
    <property type="component" value="Unassembled WGS sequence"/>
</dbReference>
<feature type="domain" description="B box-type" evidence="3">
    <location>
        <begin position="75"/>
        <end position="109"/>
    </location>
</feature>
<dbReference type="InterPro" id="IPR011042">
    <property type="entry name" value="6-blade_b-propeller_TolB-like"/>
</dbReference>
<dbReference type="Gene3D" id="2.120.10.30">
    <property type="entry name" value="TolB, C-terminal domain"/>
    <property type="match status" value="1"/>
</dbReference>
<reference evidence="4" key="1">
    <citation type="journal article" date="2019" name="bioRxiv">
        <title>The Genome of the Zebra Mussel, Dreissena polymorpha: A Resource for Invasive Species Research.</title>
        <authorList>
            <person name="McCartney M.A."/>
            <person name="Auch B."/>
            <person name="Kono T."/>
            <person name="Mallez S."/>
            <person name="Zhang Y."/>
            <person name="Obille A."/>
            <person name="Becker A."/>
            <person name="Abrahante J.E."/>
            <person name="Garbe J."/>
            <person name="Badalamenti J.P."/>
            <person name="Herman A."/>
            <person name="Mangelson H."/>
            <person name="Liachko I."/>
            <person name="Sullivan S."/>
            <person name="Sone E.D."/>
            <person name="Koren S."/>
            <person name="Silverstein K.A.T."/>
            <person name="Beckman K.B."/>
            <person name="Gohl D.M."/>
        </authorList>
    </citation>
    <scope>NUCLEOTIDE SEQUENCE</scope>
    <source>
        <strain evidence="4">Duluth1</strain>
        <tissue evidence="4">Whole animal</tissue>
    </source>
</reference>
<dbReference type="PROSITE" id="PS50119">
    <property type="entry name" value="ZF_BBOX"/>
    <property type="match status" value="2"/>
</dbReference>
<keyword evidence="1" id="KW-0863">Zinc-finger</keyword>
<dbReference type="GO" id="GO:0008270">
    <property type="term" value="F:zinc ion binding"/>
    <property type="evidence" value="ECO:0007669"/>
    <property type="project" value="UniProtKB-KW"/>
</dbReference>
<gene>
    <name evidence="4" type="ORF">DPMN_115981</name>
</gene>
<organism evidence="4 5">
    <name type="scientific">Dreissena polymorpha</name>
    <name type="common">Zebra mussel</name>
    <name type="synonym">Mytilus polymorpha</name>
    <dbReference type="NCBI Taxonomy" id="45954"/>
    <lineage>
        <taxon>Eukaryota</taxon>
        <taxon>Metazoa</taxon>
        <taxon>Spiralia</taxon>
        <taxon>Lophotrochozoa</taxon>
        <taxon>Mollusca</taxon>
        <taxon>Bivalvia</taxon>
        <taxon>Autobranchia</taxon>
        <taxon>Heteroconchia</taxon>
        <taxon>Euheterodonta</taxon>
        <taxon>Imparidentia</taxon>
        <taxon>Neoheterodontei</taxon>
        <taxon>Myida</taxon>
        <taxon>Dreissenoidea</taxon>
        <taxon>Dreissenidae</taxon>
        <taxon>Dreissena</taxon>
    </lineage>
</organism>
<dbReference type="Pfam" id="PF00643">
    <property type="entry name" value="zf-B_box"/>
    <property type="match status" value="1"/>
</dbReference>
<keyword evidence="5" id="KW-1185">Reference proteome</keyword>
<dbReference type="CDD" id="cd19756">
    <property type="entry name" value="Bbox2"/>
    <property type="match status" value="1"/>
</dbReference>
<dbReference type="PANTHER" id="PTHR25462">
    <property type="entry name" value="BONUS, ISOFORM C-RELATED"/>
    <property type="match status" value="1"/>
</dbReference>
<keyword evidence="1" id="KW-0479">Metal-binding</keyword>
<evidence type="ECO:0000259" key="3">
    <source>
        <dbReference type="PROSITE" id="PS50119"/>
    </source>
</evidence>
<accession>A0A9D4KMV4</accession>
<name>A0A9D4KMV4_DREPO</name>
<dbReference type="EMBL" id="JAIWYP010000004">
    <property type="protein sequence ID" value="KAH3842485.1"/>
    <property type="molecule type" value="Genomic_DNA"/>
</dbReference>
<dbReference type="Gene3D" id="3.30.160.60">
    <property type="entry name" value="Classic Zinc Finger"/>
    <property type="match status" value="1"/>
</dbReference>
<keyword evidence="1" id="KW-0862">Zinc</keyword>
<dbReference type="OrthoDB" id="6108862at2759"/>
<feature type="coiled-coil region" evidence="2">
    <location>
        <begin position="153"/>
        <end position="227"/>
    </location>
</feature>